<dbReference type="InterPro" id="IPR040377">
    <property type="entry name" value="Ssl2009-like"/>
</dbReference>
<dbReference type="GO" id="GO:0009535">
    <property type="term" value="C:chloroplast thylakoid membrane"/>
    <property type="evidence" value="ECO:0007669"/>
    <property type="project" value="TreeGrafter"/>
</dbReference>
<dbReference type="PANTHER" id="PTHR34048">
    <property type="entry name" value="LOW-DENSITY RECEPTOR-LIKE PROTEIN"/>
    <property type="match status" value="1"/>
</dbReference>
<evidence type="ECO:0000256" key="1">
    <source>
        <dbReference type="SAM" id="MobiDB-lite"/>
    </source>
</evidence>
<dbReference type="Proteomes" id="UP000822688">
    <property type="component" value="Chromosome 7"/>
</dbReference>
<reference evidence="3" key="1">
    <citation type="submission" date="2020-06" db="EMBL/GenBank/DDBJ databases">
        <title>WGS assembly of Ceratodon purpureus strain R40.</title>
        <authorList>
            <person name="Carey S.B."/>
            <person name="Jenkins J."/>
            <person name="Shu S."/>
            <person name="Lovell J.T."/>
            <person name="Sreedasyam A."/>
            <person name="Maumus F."/>
            <person name="Tiley G.P."/>
            <person name="Fernandez-Pozo N."/>
            <person name="Barry K."/>
            <person name="Chen C."/>
            <person name="Wang M."/>
            <person name="Lipzen A."/>
            <person name="Daum C."/>
            <person name="Saski C.A."/>
            <person name="Payton A.C."/>
            <person name="Mcbreen J.C."/>
            <person name="Conrad R.E."/>
            <person name="Kollar L.M."/>
            <person name="Olsson S."/>
            <person name="Huttunen S."/>
            <person name="Landis J.B."/>
            <person name="Wickett N.J."/>
            <person name="Johnson M.G."/>
            <person name="Rensing S.A."/>
            <person name="Grimwood J."/>
            <person name="Schmutz J."/>
            <person name="Mcdaniel S.F."/>
        </authorList>
    </citation>
    <scope>NUCLEOTIDE SEQUENCE</scope>
    <source>
        <strain evidence="3">R40</strain>
    </source>
</reference>
<gene>
    <name evidence="3" type="ORF">KC19_7G183600</name>
</gene>
<dbReference type="GO" id="GO:0009706">
    <property type="term" value="C:chloroplast inner membrane"/>
    <property type="evidence" value="ECO:0007669"/>
    <property type="project" value="TreeGrafter"/>
</dbReference>
<dbReference type="OrthoDB" id="2020464at2759"/>
<dbReference type="EMBL" id="CM026428">
    <property type="protein sequence ID" value="KAG0568061.1"/>
    <property type="molecule type" value="Genomic_DNA"/>
</dbReference>
<keyword evidence="2" id="KW-0812">Transmembrane</keyword>
<proteinExistence type="predicted"/>
<dbReference type="PANTHER" id="PTHR34048:SF3">
    <property type="entry name" value="LOW-DENSITY RECEPTOR-LIKE PROTEIN"/>
    <property type="match status" value="1"/>
</dbReference>
<evidence type="ECO:0000256" key="2">
    <source>
        <dbReference type="SAM" id="Phobius"/>
    </source>
</evidence>
<keyword evidence="2" id="KW-1133">Transmembrane helix</keyword>
<feature type="region of interest" description="Disordered" evidence="1">
    <location>
        <begin position="93"/>
        <end position="117"/>
    </location>
</feature>
<evidence type="ECO:0000313" key="4">
    <source>
        <dbReference type="Proteomes" id="UP000822688"/>
    </source>
</evidence>
<feature type="transmembrane region" description="Helical" evidence="2">
    <location>
        <begin position="68"/>
        <end position="87"/>
    </location>
</feature>
<keyword evidence="2" id="KW-0472">Membrane</keyword>
<dbReference type="AlphaFoldDB" id="A0A8T0H806"/>
<evidence type="ECO:0000313" key="3">
    <source>
        <dbReference type="EMBL" id="KAG0568061.1"/>
    </source>
</evidence>
<name>A0A8T0H806_CERPU</name>
<keyword evidence="4" id="KW-1185">Reference proteome</keyword>
<protein>
    <submittedName>
        <fullName evidence="3">Uncharacterized protein</fullName>
    </submittedName>
</protein>
<comment type="caution">
    <text evidence="3">The sequence shown here is derived from an EMBL/GenBank/DDBJ whole genome shotgun (WGS) entry which is preliminary data.</text>
</comment>
<sequence>MATCTIAPSQALRSSALWASPLRLPVSFSSDSQRPSLRFTQQRTWPSQVSGRKACVSAEYRRGGGGDFVAGFFLGGLVFGALGYVLAPKITKSLEGAQNEKDDEETSKKSMDMVDDDSLEATRRSLNERIAQLSAAIDDVSAQVKNVDNSNISNNVSELESPVGL</sequence>
<organism evidence="3 4">
    <name type="scientific">Ceratodon purpureus</name>
    <name type="common">Fire moss</name>
    <name type="synonym">Dicranum purpureum</name>
    <dbReference type="NCBI Taxonomy" id="3225"/>
    <lineage>
        <taxon>Eukaryota</taxon>
        <taxon>Viridiplantae</taxon>
        <taxon>Streptophyta</taxon>
        <taxon>Embryophyta</taxon>
        <taxon>Bryophyta</taxon>
        <taxon>Bryophytina</taxon>
        <taxon>Bryopsida</taxon>
        <taxon>Dicranidae</taxon>
        <taxon>Pseudoditrichales</taxon>
        <taxon>Ditrichaceae</taxon>
        <taxon>Ceratodon</taxon>
    </lineage>
</organism>
<accession>A0A8T0H806</accession>